<feature type="transmembrane region" description="Helical" evidence="1">
    <location>
        <begin position="9"/>
        <end position="30"/>
    </location>
</feature>
<evidence type="ECO:0000313" key="3">
    <source>
        <dbReference type="Proteomes" id="UP000198553"/>
    </source>
</evidence>
<name>A0A1H8I9H3_9BACI</name>
<dbReference type="Proteomes" id="UP000198553">
    <property type="component" value="Unassembled WGS sequence"/>
</dbReference>
<sequence>MTFERVIKWFAGFGIVGALLTIVMIILMFVSPDNSLRGYLDLGGTLFILFVIIAIYLIHMKSSGSWGLISFIVCLIGTGLWLGVKWVHAIVIPALNIHAPEFVDQPPSSIIGAQMGSFAMFMLGWVLIGLLIARKGYLSRISGILLMIAPILDFVPYGYYLAQPLFALTVLWISYQLLKGNYNGKEIDG</sequence>
<reference evidence="3" key="1">
    <citation type="submission" date="2016-10" db="EMBL/GenBank/DDBJ databases">
        <authorList>
            <person name="Varghese N."/>
            <person name="Submissions S."/>
        </authorList>
    </citation>
    <scope>NUCLEOTIDE SEQUENCE [LARGE SCALE GENOMIC DNA]</scope>
    <source>
        <strain evidence="3">B48,IBRC-M 10115,DSM 25386,CECT 8001</strain>
    </source>
</reference>
<keyword evidence="3" id="KW-1185">Reference proteome</keyword>
<dbReference type="RefSeq" id="WP_090749302.1">
    <property type="nucleotide sequence ID" value="NZ_FOBW01000016.1"/>
</dbReference>
<feature type="transmembrane region" description="Helical" evidence="1">
    <location>
        <begin position="42"/>
        <end position="59"/>
    </location>
</feature>
<evidence type="ECO:0000313" key="2">
    <source>
        <dbReference type="EMBL" id="SEN64765.1"/>
    </source>
</evidence>
<feature type="transmembrane region" description="Helical" evidence="1">
    <location>
        <begin position="144"/>
        <end position="162"/>
    </location>
</feature>
<feature type="transmembrane region" description="Helical" evidence="1">
    <location>
        <begin position="66"/>
        <end position="91"/>
    </location>
</feature>
<feature type="transmembrane region" description="Helical" evidence="1">
    <location>
        <begin position="111"/>
        <end position="132"/>
    </location>
</feature>
<organism evidence="2 3">
    <name type="scientific">Mesobacillus persicus</name>
    <dbReference type="NCBI Taxonomy" id="930146"/>
    <lineage>
        <taxon>Bacteria</taxon>
        <taxon>Bacillati</taxon>
        <taxon>Bacillota</taxon>
        <taxon>Bacilli</taxon>
        <taxon>Bacillales</taxon>
        <taxon>Bacillaceae</taxon>
        <taxon>Mesobacillus</taxon>
    </lineage>
</organism>
<dbReference type="AlphaFoldDB" id="A0A1H8I9H3"/>
<evidence type="ECO:0000256" key="1">
    <source>
        <dbReference type="SAM" id="Phobius"/>
    </source>
</evidence>
<gene>
    <name evidence="2" type="ORF">SAMN05192533_11696</name>
</gene>
<proteinExistence type="predicted"/>
<dbReference type="OrthoDB" id="2862409at2"/>
<keyword evidence="1" id="KW-1133">Transmembrane helix</keyword>
<protein>
    <submittedName>
        <fullName evidence="2">Uncharacterized protein</fullName>
    </submittedName>
</protein>
<accession>A0A1H8I9H3</accession>
<dbReference type="EMBL" id="FOBW01000016">
    <property type="protein sequence ID" value="SEN64765.1"/>
    <property type="molecule type" value="Genomic_DNA"/>
</dbReference>
<keyword evidence="1" id="KW-0472">Membrane</keyword>
<keyword evidence="1" id="KW-0812">Transmembrane</keyword>